<keyword evidence="4" id="KW-0274">FAD</keyword>
<dbReference type="GO" id="GO:0050660">
    <property type="term" value="F:flavin adenine dinucleotide binding"/>
    <property type="evidence" value="ECO:0007669"/>
    <property type="project" value="TreeGrafter"/>
</dbReference>
<proteinExistence type="predicted"/>
<keyword evidence="5" id="KW-0560">Oxidoreductase</keyword>
<evidence type="ECO:0000256" key="1">
    <source>
        <dbReference type="ARBA" id="ARBA00001974"/>
    </source>
</evidence>
<evidence type="ECO:0000256" key="7">
    <source>
        <dbReference type="SAM" id="Phobius"/>
    </source>
</evidence>
<dbReference type="AlphaFoldDB" id="A0A6C0CC12"/>
<keyword evidence="7" id="KW-0472">Membrane</keyword>
<dbReference type="InterPro" id="IPR017905">
    <property type="entry name" value="ERV/ALR_sulphydryl_oxidase"/>
</dbReference>
<evidence type="ECO:0000256" key="2">
    <source>
        <dbReference type="ARBA" id="ARBA00012512"/>
    </source>
</evidence>
<dbReference type="EMBL" id="MN739363">
    <property type="protein sequence ID" value="QHT01054.1"/>
    <property type="molecule type" value="Genomic_DNA"/>
</dbReference>
<keyword evidence="7" id="KW-1133">Transmembrane helix</keyword>
<dbReference type="SUPFAM" id="SSF69000">
    <property type="entry name" value="FAD-dependent thiol oxidase"/>
    <property type="match status" value="1"/>
</dbReference>
<reference evidence="9" key="1">
    <citation type="journal article" date="2020" name="Nature">
        <title>Giant virus diversity and host interactions through global metagenomics.</title>
        <authorList>
            <person name="Schulz F."/>
            <person name="Roux S."/>
            <person name="Paez-Espino D."/>
            <person name="Jungbluth S."/>
            <person name="Walsh D.A."/>
            <person name="Denef V.J."/>
            <person name="McMahon K.D."/>
            <person name="Konstantinidis K.T."/>
            <person name="Eloe-Fadrosh E.A."/>
            <person name="Kyrpides N.C."/>
            <person name="Woyke T."/>
        </authorList>
    </citation>
    <scope>NUCLEOTIDE SEQUENCE</scope>
    <source>
        <strain evidence="9">GVMAG-M-3300020192-26</strain>
    </source>
</reference>
<dbReference type="GO" id="GO:0016971">
    <property type="term" value="F:flavin-dependent sulfhydryl oxidase activity"/>
    <property type="evidence" value="ECO:0007669"/>
    <property type="project" value="InterPro"/>
</dbReference>
<sequence>MLPDIWGRCAWNFIHLVTLDYPMNPTDEDKQYYRNFFTSLLHVLPCEKCRHNLYKNLKKLPLSESVMSTRLNLVKWGIDLHNMVNVHTNKPILSYSEAITAINKLAKPEEPKSNIPLYVFCVIVALIGLFFLYKFLKKIDF</sequence>
<name>A0A6C0CC12_9ZZZZ</name>
<keyword evidence="6" id="KW-1015">Disulfide bond</keyword>
<protein>
    <recommendedName>
        <fullName evidence="2">thiol oxidase</fullName>
        <ecNumber evidence="2">1.8.3.2</ecNumber>
    </recommendedName>
</protein>
<comment type="cofactor">
    <cofactor evidence="1">
        <name>FAD</name>
        <dbReference type="ChEBI" id="CHEBI:57692"/>
    </cofactor>
</comment>
<dbReference type="PANTHER" id="PTHR12645:SF0">
    <property type="entry name" value="FAD-LINKED SULFHYDRYL OXIDASE ALR"/>
    <property type="match status" value="1"/>
</dbReference>
<dbReference type="PANTHER" id="PTHR12645">
    <property type="entry name" value="ALR/ERV"/>
    <property type="match status" value="1"/>
</dbReference>
<evidence type="ECO:0000256" key="5">
    <source>
        <dbReference type="ARBA" id="ARBA00023002"/>
    </source>
</evidence>
<dbReference type="Pfam" id="PF04777">
    <property type="entry name" value="Evr1_Alr"/>
    <property type="match status" value="1"/>
</dbReference>
<keyword evidence="7" id="KW-0812">Transmembrane</keyword>
<evidence type="ECO:0000256" key="4">
    <source>
        <dbReference type="ARBA" id="ARBA00022827"/>
    </source>
</evidence>
<dbReference type="GO" id="GO:0005739">
    <property type="term" value="C:mitochondrion"/>
    <property type="evidence" value="ECO:0007669"/>
    <property type="project" value="TreeGrafter"/>
</dbReference>
<dbReference type="PROSITE" id="PS51324">
    <property type="entry name" value="ERV_ALR"/>
    <property type="match status" value="1"/>
</dbReference>
<evidence type="ECO:0000256" key="6">
    <source>
        <dbReference type="ARBA" id="ARBA00023157"/>
    </source>
</evidence>
<keyword evidence="3" id="KW-0285">Flavoprotein</keyword>
<feature type="transmembrane region" description="Helical" evidence="7">
    <location>
        <begin position="115"/>
        <end position="136"/>
    </location>
</feature>
<dbReference type="InterPro" id="IPR039799">
    <property type="entry name" value="ALR/ERV"/>
</dbReference>
<accession>A0A6C0CC12</accession>
<dbReference type="Gene3D" id="1.20.120.310">
    <property type="entry name" value="ERV/ALR sulfhydryl oxidase domain"/>
    <property type="match status" value="1"/>
</dbReference>
<evidence type="ECO:0000313" key="9">
    <source>
        <dbReference type="EMBL" id="QHT01054.1"/>
    </source>
</evidence>
<dbReference type="InterPro" id="IPR036774">
    <property type="entry name" value="ERV/ALR_sulphydryl_oxid_sf"/>
</dbReference>
<evidence type="ECO:0000259" key="8">
    <source>
        <dbReference type="PROSITE" id="PS51324"/>
    </source>
</evidence>
<dbReference type="EC" id="1.8.3.2" evidence="2"/>
<feature type="domain" description="ERV/ALR sulfhydryl oxidase" evidence="8">
    <location>
        <begin position="1"/>
        <end position="105"/>
    </location>
</feature>
<organism evidence="9">
    <name type="scientific">viral metagenome</name>
    <dbReference type="NCBI Taxonomy" id="1070528"/>
    <lineage>
        <taxon>unclassified sequences</taxon>
        <taxon>metagenomes</taxon>
        <taxon>organismal metagenomes</taxon>
    </lineage>
</organism>
<evidence type="ECO:0000256" key="3">
    <source>
        <dbReference type="ARBA" id="ARBA00022630"/>
    </source>
</evidence>